<dbReference type="InterPro" id="IPR043504">
    <property type="entry name" value="Peptidase_S1_PA_chymotrypsin"/>
</dbReference>
<keyword evidence="5" id="KW-0720">Serine protease</keyword>
<keyword evidence="6" id="KW-0732">Signal</keyword>
<reference evidence="8" key="1">
    <citation type="submission" date="2025-08" db="UniProtKB">
        <authorList>
            <consortium name="Ensembl"/>
        </authorList>
    </citation>
    <scope>IDENTIFICATION</scope>
</reference>
<name>A0A8C5SU34_LATLA</name>
<comment type="subcellular location">
    <subcellularLocation>
        <location evidence="1">Secreted</location>
    </subcellularLocation>
</comment>
<keyword evidence="2" id="KW-0964">Secreted</keyword>
<keyword evidence="3" id="KW-0645">Protease</keyword>
<dbReference type="GO" id="GO:0005615">
    <property type="term" value="C:extracellular space"/>
    <property type="evidence" value="ECO:0007669"/>
    <property type="project" value="TreeGrafter"/>
</dbReference>
<evidence type="ECO:0000256" key="3">
    <source>
        <dbReference type="ARBA" id="ARBA00022670"/>
    </source>
</evidence>
<dbReference type="GeneTree" id="ENSGT01120000275993"/>
<dbReference type="PANTHER" id="PTHR24264">
    <property type="entry name" value="TRYPSIN-RELATED"/>
    <property type="match status" value="1"/>
</dbReference>
<dbReference type="GO" id="GO:0004252">
    <property type="term" value="F:serine-type endopeptidase activity"/>
    <property type="evidence" value="ECO:0007669"/>
    <property type="project" value="InterPro"/>
</dbReference>
<dbReference type="Pfam" id="PF00089">
    <property type="entry name" value="Trypsin"/>
    <property type="match status" value="1"/>
</dbReference>
<evidence type="ECO:0000313" key="8">
    <source>
        <dbReference type="Ensembl" id="ENSLLTP00000023478.1"/>
    </source>
</evidence>
<dbReference type="GO" id="GO:0006508">
    <property type="term" value="P:proteolysis"/>
    <property type="evidence" value="ECO:0007669"/>
    <property type="project" value="UniProtKB-KW"/>
</dbReference>
<dbReference type="InterPro" id="IPR001254">
    <property type="entry name" value="Trypsin_dom"/>
</dbReference>
<dbReference type="PANTHER" id="PTHR24264:SF65">
    <property type="entry name" value="SRCR DOMAIN-CONTAINING PROTEIN"/>
    <property type="match status" value="1"/>
</dbReference>
<dbReference type="Gene3D" id="2.40.10.10">
    <property type="entry name" value="Trypsin-like serine proteases"/>
    <property type="match status" value="1"/>
</dbReference>
<evidence type="ECO:0000256" key="2">
    <source>
        <dbReference type="ARBA" id="ARBA00022525"/>
    </source>
</evidence>
<evidence type="ECO:0000256" key="1">
    <source>
        <dbReference type="ARBA" id="ARBA00004613"/>
    </source>
</evidence>
<evidence type="ECO:0000259" key="7">
    <source>
        <dbReference type="Pfam" id="PF00089"/>
    </source>
</evidence>
<feature type="chain" id="PRO_5034887397" description="Peptidase S1 domain-containing protein" evidence="6">
    <location>
        <begin position="23"/>
        <end position="90"/>
    </location>
</feature>
<keyword evidence="9" id="KW-1185">Reference proteome</keyword>
<keyword evidence="4" id="KW-0378">Hydrolase</keyword>
<feature type="signal peptide" evidence="6">
    <location>
        <begin position="1"/>
        <end position="22"/>
    </location>
</feature>
<evidence type="ECO:0000256" key="6">
    <source>
        <dbReference type="SAM" id="SignalP"/>
    </source>
</evidence>
<proteinExistence type="predicted"/>
<dbReference type="SUPFAM" id="SSF50494">
    <property type="entry name" value="Trypsin-like serine proteases"/>
    <property type="match status" value="1"/>
</dbReference>
<feature type="domain" description="Peptidase S1" evidence="7">
    <location>
        <begin position="21"/>
        <end position="77"/>
    </location>
</feature>
<organism evidence="8 9">
    <name type="scientific">Laticauda laticaudata</name>
    <name type="common">Blue-ringed sea krait</name>
    <name type="synonym">Blue-lipped sea krait</name>
    <dbReference type="NCBI Taxonomy" id="8630"/>
    <lineage>
        <taxon>Eukaryota</taxon>
        <taxon>Metazoa</taxon>
        <taxon>Chordata</taxon>
        <taxon>Craniata</taxon>
        <taxon>Vertebrata</taxon>
        <taxon>Euteleostomi</taxon>
        <taxon>Lepidosauria</taxon>
        <taxon>Squamata</taxon>
        <taxon>Bifurcata</taxon>
        <taxon>Unidentata</taxon>
        <taxon>Episquamata</taxon>
        <taxon>Toxicofera</taxon>
        <taxon>Serpentes</taxon>
        <taxon>Colubroidea</taxon>
        <taxon>Elapidae</taxon>
        <taxon>Laticaudinae</taxon>
        <taxon>Laticauda</taxon>
    </lineage>
</organism>
<dbReference type="InterPro" id="IPR009003">
    <property type="entry name" value="Peptidase_S1_PA"/>
</dbReference>
<protein>
    <recommendedName>
        <fullName evidence="7">Peptidase S1 domain-containing protein</fullName>
    </recommendedName>
</protein>
<sequence>GGWRWAMPPPTANLILHETVQTLCVCVHVFQGDSGLLVCQNENKPFILHGIASWGVGCAQPKRPGVYSRVSAFFDWIVSVIKGKHNYICN</sequence>
<reference evidence="8" key="2">
    <citation type="submission" date="2025-09" db="UniProtKB">
        <authorList>
            <consortium name="Ensembl"/>
        </authorList>
    </citation>
    <scope>IDENTIFICATION</scope>
</reference>
<dbReference type="InterPro" id="IPR050127">
    <property type="entry name" value="Serine_Proteases_S1"/>
</dbReference>
<accession>A0A8C5SU34</accession>
<dbReference type="AlphaFoldDB" id="A0A8C5SU34"/>
<dbReference type="Ensembl" id="ENSLLTT00000024336.1">
    <property type="protein sequence ID" value="ENSLLTP00000023478.1"/>
    <property type="gene ID" value="ENSLLTG00000017341.1"/>
</dbReference>
<dbReference type="Proteomes" id="UP000694406">
    <property type="component" value="Unplaced"/>
</dbReference>
<evidence type="ECO:0000256" key="5">
    <source>
        <dbReference type="ARBA" id="ARBA00022825"/>
    </source>
</evidence>
<evidence type="ECO:0000313" key="9">
    <source>
        <dbReference type="Proteomes" id="UP000694406"/>
    </source>
</evidence>
<evidence type="ECO:0000256" key="4">
    <source>
        <dbReference type="ARBA" id="ARBA00022801"/>
    </source>
</evidence>